<evidence type="ECO:0000256" key="5">
    <source>
        <dbReference type="ARBA" id="ARBA00023163"/>
    </source>
</evidence>
<reference evidence="8" key="2">
    <citation type="submission" date="2013-04" db="UniProtKB">
        <authorList>
            <consortium name="EnsemblPlants"/>
        </authorList>
    </citation>
    <scope>IDENTIFICATION</scope>
</reference>
<dbReference type="InterPro" id="IPR011011">
    <property type="entry name" value="Znf_FYVE_PHD"/>
</dbReference>
<name>J3LPV5_ORYBR</name>
<dbReference type="Pfam" id="PF23121">
    <property type="entry name" value="SPOC_AIPP2"/>
    <property type="match status" value="1"/>
</dbReference>
<evidence type="ECO:0000313" key="8">
    <source>
        <dbReference type="EnsemblPlants" id="OB03G30810.1"/>
    </source>
</evidence>
<sequence>MVCEICGSGHDPGIMARCTQCNAYQHCYCLPVMTYEVPDEWCCCECQTKSNMDPSPSQGGQTIILDNNLCNRVHQASPKIPNKFENAKVKYISCEEAALLNNKEKPPNGRLNFFVRQTNSQACPASTPNVKQSPCRRETRAFSQFPCKSPNVEQSTSRIDSQVPFRKRCAGASQNQADFAGICMKQKGESGIFIYSMFTSREIRGKLDIQVHNEQRENKVVSADKVTVTSQSQDDYRENSKSNSTDTDIGHGSEMNLDNNTSMLVVINSSVEYARRPPPEICWTGCFLAVDGSNCNLGDFKAYFPSKVSSEVLNIIKSLPIKLKLEILPRMDDWPKSFETTPPVYEDIGLFFFTEVGWNDKMQHHLMETSCNFVLRAHINNIKLLIYSSEVLPPDSQWIDGETYLWGVFVDLKSRRKTKRFGSISA</sequence>
<evidence type="ECO:0000256" key="3">
    <source>
        <dbReference type="ARBA" id="ARBA00022833"/>
    </source>
</evidence>
<dbReference type="STRING" id="4533.J3LPV5"/>
<keyword evidence="1" id="KW-0479">Metal-binding</keyword>
<dbReference type="PANTHER" id="PTHR33304:SF36">
    <property type="entry name" value="GB|AAF26970.1-RELATED"/>
    <property type="match status" value="1"/>
</dbReference>
<dbReference type="GO" id="GO:0034244">
    <property type="term" value="P:negative regulation of transcription elongation by RNA polymerase II"/>
    <property type="evidence" value="ECO:0007669"/>
    <property type="project" value="InterPro"/>
</dbReference>
<dbReference type="OMA" id="DEWCCCE"/>
<dbReference type="GO" id="GO:0140566">
    <property type="term" value="F:histone reader activity"/>
    <property type="evidence" value="ECO:0007669"/>
    <property type="project" value="InterPro"/>
</dbReference>
<dbReference type="InterPro" id="IPR056280">
    <property type="entry name" value="AIPP2-like_SPOC"/>
</dbReference>
<keyword evidence="3" id="KW-0862">Zinc</keyword>
<dbReference type="GO" id="GO:0008270">
    <property type="term" value="F:zinc ion binding"/>
    <property type="evidence" value="ECO:0007669"/>
    <property type="project" value="UniProtKB-KW"/>
</dbReference>
<evidence type="ECO:0000256" key="1">
    <source>
        <dbReference type="ARBA" id="ARBA00022723"/>
    </source>
</evidence>
<feature type="region of interest" description="Disordered" evidence="6">
    <location>
        <begin position="219"/>
        <end position="254"/>
    </location>
</feature>
<dbReference type="EnsemblPlants" id="OB03G30810.1">
    <property type="protein sequence ID" value="OB03G30810.1"/>
    <property type="gene ID" value="OB03G30810"/>
</dbReference>
<evidence type="ECO:0000259" key="7">
    <source>
        <dbReference type="Pfam" id="PF23121"/>
    </source>
</evidence>
<proteinExistence type="predicted"/>
<feature type="domain" description="AIPP2-like SPOC-like" evidence="7">
    <location>
        <begin position="283"/>
        <end position="409"/>
    </location>
</feature>
<keyword evidence="2" id="KW-0863">Zinc-finger</keyword>
<dbReference type="eggNOG" id="ENOG502S3VM">
    <property type="taxonomic scope" value="Eukaryota"/>
</dbReference>
<reference evidence="8" key="1">
    <citation type="journal article" date="2013" name="Nat. Commun.">
        <title>Whole-genome sequencing of Oryza brachyantha reveals mechanisms underlying Oryza genome evolution.</title>
        <authorList>
            <person name="Chen J."/>
            <person name="Huang Q."/>
            <person name="Gao D."/>
            <person name="Wang J."/>
            <person name="Lang Y."/>
            <person name="Liu T."/>
            <person name="Li B."/>
            <person name="Bai Z."/>
            <person name="Luis Goicoechea J."/>
            <person name="Liang C."/>
            <person name="Chen C."/>
            <person name="Zhang W."/>
            <person name="Sun S."/>
            <person name="Liao Y."/>
            <person name="Zhang X."/>
            <person name="Yang L."/>
            <person name="Song C."/>
            <person name="Wang M."/>
            <person name="Shi J."/>
            <person name="Liu G."/>
            <person name="Liu J."/>
            <person name="Zhou H."/>
            <person name="Zhou W."/>
            <person name="Yu Q."/>
            <person name="An N."/>
            <person name="Chen Y."/>
            <person name="Cai Q."/>
            <person name="Wang B."/>
            <person name="Liu B."/>
            <person name="Min J."/>
            <person name="Huang Y."/>
            <person name="Wu H."/>
            <person name="Li Z."/>
            <person name="Zhang Y."/>
            <person name="Yin Y."/>
            <person name="Song W."/>
            <person name="Jiang J."/>
            <person name="Jackson S.A."/>
            <person name="Wing R.A."/>
            <person name="Wang J."/>
            <person name="Chen M."/>
        </authorList>
    </citation>
    <scope>NUCLEOTIDE SEQUENCE [LARGE SCALE GENOMIC DNA]</scope>
    <source>
        <strain evidence="8">cv. IRGC 101232</strain>
    </source>
</reference>
<dbReference type="Gramene" id="OB03G30810.1">
    <property type="protein sequence ID" value="OB03G30810.1"/>
    <property type="gene ID" value="OB03G30810"/>
</dbReference>
<organism evidence="8">
    <name type="scientific">Oryza brachyantha</name>
    <name type="common">malo sina</name>
    <dbReference type="NCBI Taxonomy" id="4533"/>
    <lineage>
        <taxon>Eukaryota</taxon>
        <taxon>Viridiplantae</taxon>
        <taxon>Streptophyta</taxon>
        <taxon>Embryophyta</taxon>
        <taxon>Tracheophyta</taxon>
        <taxon>Spermatophyta</taxon>
        <taxon>Magnoliopsida</taxon>
        <taxon>Liliopsida</taxon>
        <taxon>Poales</taxon>
        <taxon>Poaceae</taxon>
        <taxon>BOP clade</taxon>
        <taxon>Oryzoideae</taxon>
        <taxon>Oryzeae</taxon>
        <taxon>Oryzinae</taxon>
        <taxon>Oryza</taxon>
    </lineage>
</organism>
<keyword evidence="9" id="KW-1185">Reference proteome</keyword>
<dbReference type="SUPFAM" id="SSF57903">
    <property type="entry name" value="FYVE/PHD zinc finger"/>
    <property type="match status" value="1"/>
</dbReference>
<keyword evidence="4" id="KW-0805">Transcription regulation</keyword>
<evidence type="ECO:0000313" key="9">
    <source>
        <dbReference type="Proteomes" id="UP000006038"/>
    </source>
</evidence>
<dbReference type="InterPro" id="IPR049914">
    <property type="entry name" value="PHD1-3/5-6"/>
</dbReference>
<keyword evidence="5" id="KW-0804">Transcription</keyword>
<dbReference type="AlphaFoldDB" id="J3LPV5"/>
<dbReference type="PANTHER" id="PTHR33304">
    <property type="match status" value="1"/>
</dbReference>
<dbReference type="Proteomes" id="UP000006038">
    <property type="component" value="Chromosome 3"/>
</dbReference>
<protein>
    <recommendedName>
        <fullName evidence="7">AIPP2-like SPOC-like domain-containing protein</fullName>
    </recommendedName>
</protein>
<evidence type="ECO:0000256" key="4">
    <source>
        <dbReference type="ARBA" id="ARBA00023015"/>
    </source>
</evidence>
<dbReference type="HOGENOM" id="CLU_033867_0_0_1"/>
<dbReference type="Gene3D" id="3.30.40.10">
    <property type="entry name" value="Zinc/RING finger domain, C3HC4 (zinc finger)"/>
    <property type="match status" value="1"/>
</dbReference>
<accession>J3LPV5</accession>
<evidence type="ECO:0000256" key="2">
    <source>
        <dbReference type="ARBA" id="ARBA00022771"/>
    </source>
</evidence>
<evidence type="ECO:0000256" key="6">
    <source>
        <dbReference type="SAM" id="MobiDB-lite"/>
    </source>
</evidence>
<dbReference type="InterPro" id="IPR013083">
    <property type="entry name" value="Znf_RING/FYVE/PHD"/>
</dbReference>